<evidence type="ECO:0000259" key="2">
    <source>
        <dbReference type="PROSITE" id="PS50994"/>
    </source>
</evidence>
<dbReference type="GO" id="GO:0003676">
    <property type="term" value="F:nucleic acid binding"/>
    <property type="evidence" value="ECO:0007669"/>
    <property type="project" value="InterPro"/>
</dbReference>
<dbReference type="InterPro" id="IPR036397">
    <property type="entry name" value="RNaseH_sf"/>
</dbReference>
<protein>
    <submittedName>
        <fullName evidence="3">Tn7 transposition protein B</fullName>
    </submittedName>
</protein>
<comment type="caution">
    <text evidence="3">The sequence shown here is derived from an EMBL/GenBank/DDBJ whole genome shotgun (WGS) entry which is preliminary data.</text>
</comment>
<proteinExistence type="predicted"/>
<gene>
    <name evidence="3" type="ORF">JZ00_21110</name>
</gene>
<feature type="domain" description="Integrase catalytic" evidence="2">
    <location>
        <begin position="285"/>
        <end position="427"/>
    </location>
</feature>
<dbReference type="Gene3D" id="3.30.420.10">
    <property type="entry name" value="Ribonuclease H-like superfamily/Ribonuclease H"/>
    <property type="match status" value="1"/>
</dbReference>
<dbReference type="GO" id="GO:0015074">
    <property type="term" value="P:DNA integration"/>
    <property type="evidence" value="ECO:0007669"/>
    <property type="project" value="InterPro"/>
</dbReference>
<dbReference type="SUPFAM" id="SSF53098">
    <property type="entry name" value="Ribonuclease H-like"/>
    <property type="match status" value="1"/>
</dbReference>
<feature type="compositionally biased region" description="Basic and acidic residues" evidence="1">
    <location>
        <begin position="662"/>
        <end position="675"/>
    </location>
</feature>
<accession>A0A0B1Z035</accession>
<name>A0A0B1Z035_9PSED</name>
<dbReference type="EMBL" id="JQGJ01000015">
    <property type="protein sequence ID" value="KHK62752.1"/>
    <property type="molecule type" value="Genomic_DNA"/>
</dbReference>
<dbReference type="RefSeq" id="WP_039593187.1">
    <property type="nucleotide sequence ID" value="NZ_JQGJ02000013.1"/>
</dbReference>
<dbReference type="OrthoDB" id="501284at2"/>
<dbReference type="PROSITE" id="PS50994">
    <property type="entry name" value="INTEGRASE"/>
    <property type="match status" value="1"/>
</dbReference>
<evidence type="ECO:0000313" key="4">
    <source>
        <dbReference type="Proteomes" id="UP000030949"/>
    </source>
</evidence>
<feature type="region of interest" description="Disordered" evidence="1">
    <location>
        <begin position="648"/>
        <end position="702"/>
    </location>
</feature>
<dbReference type="InterPro" id="IPR001584">
    <property type="entry name" value="Integrase_cat-core"/>
</dbReference>
<dbReference type="Proteomes" id="UP000030949">
    <property type="component" value="Unassembled WGS sequence"/>
</dbReference>
<dbReference type="InterPro" id="IPR015378">
    <property type="entry name" value="Transposase-like_Mu_C"/>
</dbReference>
<dbReference type="InterPro" id="IPR012337">
    <property type="entry name" value="RNaseH-like_sf"/>
</dbReference>
<dbReference type="AlphaFoldDB" id="A0A0B1Z035"/>
<sequence length="722" mass="82461">MTVLVNDVFEPVTDLSVIATIARLLYHDETQDLAVVIDLADPPRQPYAVGLEELRRSIASGHTKPAAITTPEFMLVLEEQLDERAKQGRDEKWAVIAPLLDPEYPGQIFVRGELGRLVSKRASELGIQRKTIYRLLYRYWSYGQVRNSLLNNYTAVGIADRKYDPSRPPGRKPKFQGVLTSPSKMLSAVDKRCIRVGYALYVRDKKSSISSAYDEMLRRFYSVRDISKNSEEELRLLPSSELPSLRQFQYWGQIFFDEIATERGRKGLRRWLKDCRPLSGTVRDWLRGPCHQFEIDATIADIYLVNSYSRRMLIGRPVVYIVVDSFSGMIAGLYVGLEGPSWNGARQALFNAFTSKVEFCAQNGVEINADDWNCHHLPHQIYADRGEMLSLAAEGLSSGLGIEMGTAPPYRPDWKPMVESRFGILNDLTGIRWLPGGVAARDKERGERDYRLDATLNLKEFTQILINCVLHYNRHHRQPDRLTQAMMNDGVEPTPNGIWNWACDNDLMESNKRPDELVYLHLLPRERATVQKGGVMFRGMHYVCDMAIEKDWFAKARKGGVWSIECWFDPNSAAHIWIQGEAKQFIRCDLRRSDAGYANYRSDEIFDLLEAYRQKPPTRRRAELESRVQLSDQVHQIISHALAERKLEPAPPTKAEATGNIRENRAEERLRERENAVVPEGVRAEPASLQSELTPKAHDSYAGERTAQVIDLLKRIRPGQAK</sequence>
<organism evidence="3 4">
    <name type="scientific">Pseudomonas frederiksbergensis</name>
    <dbReference type="NCBI Taxonomy" id="104087"/>
    <lineage>
        <taxon>Bacteria</taxon>
        <taxon>Pseudomonadati</taxon>
        <taxon>Pseudomonadota</taxon>
        <taxon>Gammaproteobacteria</taxon>
        <taxon>Pseudomonadales</taxon>
        <taxon>Pseudomonadaceae</taxon>
        <taxon>Pseudomonas</taxon>
    </lineage>
</organism>
<dbReference type="Pfam" id="PF09299">
    <property type="entry name" value="Mu-transpos_C"/>
    <property type="match status" value="1"/>
</dbReference>
<evidence type="ECO:0000313" key="3">
    <source>
        <dbReference type="EMBL" id="KHK62752.1"/>
    </source>
</evidence>
<evidence type="ECO:0000256" key="1">
    <source>
        <dbReference type="SAM" id="MobiDB-lite"/>
    </source>
</evidence>
<reference evidence="4" key="1">
    <citation type="submission" date="2015-03" db="EMBL/GenBank/DDBJ databases">
        <title>Pseudomonas frederiksbergensis hydrocarbon degrader.</title>
        <authorList>
            <person name="Brown L.M."/>
            <person name="Ruiz O.N."/>
            <person name="Mueller S."/>
            <person name="Gunasekera T.S."/>
        </authorList>
    </citation>
    <scope>NUCLEOTIDE SEQUENCE [LARGE SCALE GENOMIC DNA]</scope>
    <source>
        <strain evidence="4">SI8</strain>
    </source>
</reference>